<dbReference type="PATRIC" id="fig|883113.3.peg.925"/>
<gene>
    <name evidence="2" type="ORF">HMPREF9708_00930</name>
</gene>
<organism evidence="2 3">
    <name type="scientific">Facklamia languida CCUG 37842</name>
    <dbReference type="NCBI Taxonomy" id="883113"/>
    <lineage>
        <taxon>Bacteria</taxon>
        <taxon>Bacillati</taxon>
        <taxon>Bacillota</taxon>
        <taxon>Bacilli</taxon>
        <taxon>Lactobacillales</taxon>
        <taxon>Aerococcaceae</taxon>
        <taxon>Facklamia</taxon>
    </lineage>
</organism>
<evidence type="ECO:0000256" key="1">
    <source>
        <dbReference type="SAM" id="Phobius"/>
    </source>
</evidence>
<keyword evidence="1" id="KW-1133">Transmembrane helix</keyword>
<dbReference type="OrthoDB" id="2974798at2"/>
<keyword evidence="1" id="KW-0812">Transmembrane</keyword>
<evidence type="ECO:0000313" key="3">
    <source>
        <dbReference type="Proteomes" id="UP000006190"/>
    </source>
</evidence>
<reference evidence="2 3" key="1">
    <citation type="submission" date="2012-01" db="EMBL/GenBank/DDBJ databases">
        <title>The Genome Sequence of Facklamia languida CCUG 37842.</title>
        <authorList>
            <consortium name="The Broad Institute Genome Sequencing Platform"/>
            <person name="Earl A."/>
            <person name="Ward D."/>
            <person name="Feldgarden M."/>
            <person name="Gevers D."/>
            <person name="Huys G."/>
            <person name="Young S.K."/>
            <person name="Zeng Q."/>
            <person name="Gargeya S."/>
            <person name="Fitzgerald M."/>
            <person name="Haas B."/>
            <person name="Abouelleil A."/>
            <person name="Alvarado L."/>
            <person name="Arachchi H.M."/>
            <person name="Berlin A."/>
            <person name="Chapman S.B."/>
            <person name="Gearin G."/>
            <person name="Goldberg J."/>
            <person name="Griggs A."/>
            <person name="Gujja S."/>
            <person name="Hansen M."/>
            <person name="Heiman D."/>
            <person name="Howarth C."/>
            <person name="Larimer J."/>
            <person name="Lui A."/>
            <person name="MacDonald P.J.P."/>
            <person name="McCowen C."/>
            <person name="Montmayeur A."/>
            <person name="Murphy C."/>
            <person name="Neiman D."/>
            <person name="Pearson M."/>
            <person name="Priest M."/>
            <person name="Roberts A."/>
            <person name="Saif S."/>
            <person name="Shea T."/>
            <person name="Sisk P."/>
            <person name="Stolte C."/>
            <person name="Sykes S."/>
            <person name="Wortman J."/>
            <person name="Nusbaum C."/>
            <person name="Birren B."/>
        </authorList>
    </citation>
    <scope>NUCLEOTIDE SEQUENCE [LARGE SCALE GENOMIC DNA]</scope>
    <source>
        <strain evidence="2 3">CCUG 37842</strain>
    </source>
</reference>
<comment type="caution">
    <text evidence="2">The sequence shown here is derived from an EMBL/GenBank/DDBJ whole genome shotgun (WGS) entry which is preliminary data.</text>
</comment>
<feature type="transmembrane region" description="Helical" evidence="1">
    <location>
        <begin position="16"/>
        <end position="36"/>
    </location>
</feature>
<keyword evidence="3" id="KW-1185">Reference proteome</keyword>
<proteinExistence type="predicted"/>
<dbReference type="HOGENOM" id="CLU_1000216_0_0_9"/>
<accession>H3NJ91</accession>
<dbReference type="eggNOG" id="ENOG502ZUC1">
    <property type="taxonomic scope" value="Bacteria"/>
</dbReference>
<dbReference type="RefSeq" id="WP_006309065.1">
    <property type="nucleotide sequence ID" value="NZ_JH601133.1"/>
</dbReference>
<keyword evidence="1" id="KW-0472">Membrane</keyword>
<sequence>MKKLKFKIFVFKHRKILAIFFTFIVVIFLLKLYKSYNLTKITNDPTTFSVIATLLGAVIGGVFTLLGSIWVNKREQKSVYNLRRKNIIYSPLYDELINIKCNILEKNQYPGYIDFGIGQQTIIPHPQYSAWDRIKNDTRYLEVPLLLKDQMEKLYDKLREYISIRNSANAEIKEIVNKVLVMNGLEPSTIINLGDVLSSDILQGEDVDIFNEIYISKENCNISKELVKKINLQVLNLANELSSLNNIRRVYILWMQEQDKAIEILSLLIKEIMQKYEG</sequence>
<dbReference type="Proteomes" id="UP000006190">
    <property type="component" value="Unassembled WGS sequence"/>
</dbReference>
<name>H3NJ91_9LACT</name>
<protein>
    <submittedName>
        <fullName evidence="2">Uncharacterized protein</fullName>
    </submittedName>
</protein>
<dbReference type="AlphaFoldDB" id="H3NJ91"/>
<feature type="transmembrane region" description="Helical" evidence="1">
    <location>
        <begin position="48"/>
        <end position="71"/>
    </location>
</feature>
<evidence type="ECO:0000313" key="2">
    <source>
        <dbReference type="EMBL" id="EHR37023.1"/>
    </source>
</evidence>
<dbReference type="STRING" id="883113.HMPREF9708_00930"/>
<dbReference type="EMBL" id="AGEG01000011">
    <property type="protein sequence ID" value="EHR37023.1"/>
    <property type="molecule type" value="Genomic_DNA"/>
</dbReference>